<evidence type="ECO:0000256" key="2">
    <source>
        <dbReference type="SAM" id="SignalP"/>
    </source>
</evidence>
<feature type="domain" description="PepSY" evidence="3">
    <location>
        <begin position="78"/>
        <end position="133"/>
    </location>
</feature>
<feature type="domain" description="PepSY" evidence="3">
    <location>
        <begin position="151"/>
        <end position="204"/>
    </location>
</feature>
<feature type="compositionally biased region" description="Low complexity" evidence="1">
    <location>
        <begin position="75"/>
        <end position="87"/>
    </location>
</feature>
<feature type="compositionally biased region" description="Basic and acidic residues" evidence="1">
    <location>
        <begin position="42"/>
        <end position="74"/>
    </location>
</feature>
<dbReference type="EMBL" id="BMMP01000028">
    <property type="protein sequence ID" value="GGO58173.1"/>
    <property type="molecule type" value="Genomic_DNA"/>
</dbReference>
<gene>
    <name evidence="4" type="ORF">GCM10012287_55740</name>
</gene>
<protein>
    <recommendedName>
        <fullName evidence="3">PepSY domain-containing protein</fullName>
    </recommendedName>
</protein>
<feature type="region of interest" description="Disordered" evidence="1">
    <location>
        <begin position="162"/>
        <end position="234"/>
    </location>
</feature>
<feature type="compositionally biased region" description="Basic and acidic residues" evidence="1">
    <location>
        <begin position="177"/>
        <end position="193"/>
    </location>
</feature>
<name>A0ABQ2MUB3_9ACTN</name>
<sequence>MKRKIAIATVTAAALIGTGTLSAAAIADDGEQQRSASTVQVQDRDDKDDRDGKDDDRDDRDDKDGKDDDRREAASARVDAAEAAAAALKSAPGAVTGIDLDDGRNGPVWEVDVAGKGSSHEVTLDARNGKVLDDSKDGEESTDDTVPSGLKLSAADAAEKAAAQGTVTSVDFDDDGDRSWEVEVTGKDGKEAELAVDAQSGEVTQQKSDDDADDDRDDQDDDRDDKDDKDGDED</sequence>
<evidence type="ECO:0000313" key="4">
    <source>
        <dbReference type="EMBL" id="GGO58173.1"/>
    </source>
</evidence>
<feature type="signal peptide" evidence="2">
    <location>
        <begin position="1"/>
        <end position="23"/>
    </location>
</feature>
<evidence type="ECO:0000313" key="5">
    <source>
        <dbReference type="Proteomes" id="UP000631535"/>
    </source>
</evidence>
<dbReference type="Pfam" id="PF03413">
    <property type="entry name" value="PepSY"/>
    <property type="match status" value="2"/>
</dbReference>
<feature type="region of interest" description="Disordered" evidence="1">
    <location>
        <begin position="27"/>
        <end position="149"/>
    </location>
</feature>
<feature type="chain" id="PRO_5047167937" description="PepSY domain-containing protein" evidence="2">
    <location>
        <begin position="24"/>
        <end position="234"/>
    </location>
</feature>
<feature type="compositionally biased region" description="Basic and acidic residues" evidence="1">
    <location>
        <begin position="118"/>
        <end position="139"/>
    </location>
</feature>
<feature type="compositionally biased region" description="Acidic residues" evidence="1">
    <location>
        <begin position="210"/>
        <end position="234"/>
    </location>
</feature>
<evidence type="ECO:0000259" key="3">
    <source>
        <dbReference type="Pfam" id="PF03413"/>
    </source>
</evidence>
<proteinExistence type="predicted"/>
<dbReference type="Gene3D" id="3.10.450.40">
    <property type="match status" value="2"/>
</dbReference>
<dbReference type="InterPro" id="IPR025711">
    <property type="entry name" value="PepSY"/>
</dbReference>
<accession>A0ABQ2MUB3</accession>
<dbReference type="RefSeq" id="WP_189039976.1">
    <property type="nucleotide sequence ID" value="NZ_BMMP01000028.1"/>
</dbReference>
<dbReference type="Proteomes" id="UP000631535">
    <property type="component" value="Unassembled WGS sequence"/>
</dbReference>
<evidence type="ECO:0000256" key="1">
    <source>
        <dbReference type="SAM" id="MobiDB-lite"/>
    </source>
</evidence>
<comment type="caution">
    <text evidence="4">The sequence shown here is derived from an EMBL/GenBank/DDBJ whole genome shotgun (WGS) entry which is preliminary data.</text>
</comment>
<reference evidence="5" key="1">
    <citation type="journal article" date="2019" name="Int. J. Syst. Evol. Microbiol.">
        <title>The Global Catalogue of Microorganisms (GCM) 10K type strain sequencing project: providing services to taxonomists for standard genome sequencing and annotation.</title>
        <authorList>
            <consortium name="The Broad Institute Genomics Platform"/>
            <consortium name="The Broad Institute Genome Sequencing Center for Infectious Disease"/>
            <person name="Wu L."/>
            <person name="Ma J."/>
        </authorList>
    </citation>
    <scope>NUCLEOTIDE SEQUENCE [LARGE SCALE GENOMIC DNA]</scope>
    <source>
        <strain evidence="5">CGMCC 4.7178</strain>
    </source>
</reference>
<keyword evidence="5" id="KW-1185">Reference proteome</keyword>
<organism evidence="4 5">
    <name type="scientific">Streptomyces daqingensis</name>
    <dbReference type="NCBI Taxonomy" id="1472640"/>
    <lineage>
        <taxon>Bacteria</taxon>
        <taxon>Bacillati</taxon>
        <taxon>Actinomycetota</taxon>
        <taxon>Actinomycetes</taxon>
        <taxon>Kitasatosporales</taxon>
        <taxon>Streptomycetaceae</taxon>
        <taxon>Streptomyces</taxon>
    </lineage>
</organism>
<keyword evidence="2" id="KW-0732">Signal</keyword>